<evidence type="ECO:0000256" key="1">
    <source>
        <dbReference type="SAM" id="SignalP"/>
    </source>
</evidence>
<dbReference type="Gene3D" id="1.25.40.10">
    <property type="entry name" value="Tetratricopeptide repeat domain"/>
    <property type="match status" value="1"/>
</dbReference>
<dbReference type="OrthoDB" id="1436708at2759"/>
<keyword evidence="1" id="KW-0732">Signal</keyword>
<proteinExistence type="predicted"/>
<accession>A0A2Z6M6K7</accession>
<feature type="signal peptide" evidence="1">
    <location>
        <begin position="1"/>
        <end position="24"/>
    </location>
</feature>
<evidence type="ECO:0008006" key="4">
    <source>
        <dbReference type="Google" id="ProtNLM"/>
    </source>
</evidence>
<name>A0A2Z6M6K7_TRISU</name>
<dbReference type="AlphaFoldDB" id="A0A2Z6M6K7"/>
<protein>
    <recommendedName>
        <fullName evidence="4">Pentacotripeptide-repeat region of PRORP domain-containing protein</fullName>
    </recommendedName>
</protein>
<organism evidence="2 3">
    <name type="scientific">Trifolium subterraneum</name>
    <name type="common">Subterranean clover</name>
    <dbReference type="NCBI Taxonomy" id="3900"/>
    <lineage>
        <taxon>Eukaryota</taxon>
        <taxon>Viridiplantae</taxon>
        <taxon>Streptophyta</taxon>
        <taxon>Embryophyta</taxon>
        <taxon>Tracheophyta</taxon>
        <taxon>Spermatophyta</taxon>
        <taxon>Magnoliopsida</taxon>
        <taxon>eudicotyledons</taxon>
        <taxon>Gunneridae</taxon>
        <taxon>Pentapetalae</taxon>
        <taxon>rosids</taxon>
        <taxon>fabids</taxon>
        <taxon>Fabales</taxon>
        <taxon>Fabaceae</taxon>
        <taxon>Papilionoideae</taxon>
        <taxon>50 kb inversion clade</taxon>
        <taxon>NPAAA clade</taxon>
        <taxon>Hologalegina</taxon>
        <taxon>IRL clade</taxon>
        <taxon>Trifolieae</taxon>
        <taxon>Trifolium</taxon>
    </lineage>
</organism>
<dbReference type="InterPro" id="IPR053303">
    <property type="entry name" value="Chloroplast_PPR"/>
</dbReference>
<feature type="chain" id="PRO_5016236713" description="Pentacotripeptide-repeat region of PRORP domain-containing protein" evidence="1">
    <location>
        <begin position="25"/>
        <end position="142"/>
    </location>
</feature>
<evidence type="ECO:0000313" key="2">
    <source>
        <dbReference type="EMBL" id="GAU17649.1"/>
    </source>
</evidence>
<dbReference type="PANTHER" id="PTHR47935">
    <property type="entry name" value="PENTATRICOPEPTIDE REPEAT-CONTAINING PROTEIN MRL1, CHLOROPLASTIC"/>
    <property type="match status" value="1"/>
</dbReference>
<keyword evidence="3" id="KW-1185">Reference proteome</keyword>
<dbReference type="PANTHER" id="PTHR47935:SF1">
    <property type="entry name" value="PENTATRICOPEPTIDE REPEAT-CONTAINING PROTEIN MRL1, CHLOROPLASTIC"/>
    <property type="match status" value="1"/>
</dbReference>
<dbReference type="InterPro" id="IPR011990">
    <property type="entry name" value="TPR-like_helical_dom_sf"/>
</dbReference>
<dbReference type="EMBL" id="DF973175">
    <property type="protein sequence ID" value="GAU17649.1"/>
    <property type="molecule type" value="Genomic_DNA"/>
</dbReference>
<evidence type="ECO:0000313" key="3">
    <source>
        <dbReference type="Proteomes" id="UP000242715"/>
    </source>
</evidence>
<dbReference type="Proteomes" id="UP000242715">
    <property type="component" value="Unassembled WGS sequence"/>
</dbReference>
<gene>
    <name evidence="2" type="ORF">TSUD_07100</name>
</gene>
<reference evidence="3" key="1">
    <citation type="journal article" date="2017" name="Front. Plant Sci.">
        <title>Climate Clever Clovers: New Paradigm to Reduce the Environmental Footprint of Ruminants by Breeding Low Methanogenic Forages Utilizing Haplotype Variation.</title>
        <authorList>
            <person name="Kaur P."/>
            <person name="Appels R."/>
            <person name="Bayer P.E."/>
            <person name="Keeble-Gagnere G."/>
            <person name="Wang J."/>
            <person name="Hirakawa H."/>
            <person name="Shirasawa K."/>
            <person name="Vercoe P."/>
            <person name="Stefanova K."/>
            <person name="Durmic Z."/>
            <person name="Nichols P."/>
            <person name="Revell C."/>
            <person name="Isobe S.N."/>
            <person name="Edwards D."/>
            <person name="Erskine W."/>
        </authorList>
    </citation>
    <scope>NUCLEOTIDE SEQUENCE [LARGE SCALE GENOMIC DNA]</scope>
    <source>
        <strain evidence="3">cv. Daliak</strain>
    </source>
</reference>
<sequence>MPSPFGTGVAVLLILLHGKEKAASVLVAALQQLGSANCSVAPASAYLDKNASSVGVEKLPEEMNDMKISDDKFHTRDGDQFQKALEVLSEMKGLGLRSNIITFSMLIVASEKMDDMEAAQMLLSQAKKEHLSLVMSLPLLHI</sequence>